<dbReference type="GO" id="GO:0015031">
    <property type="term" value="P:protein transport"/>
    <property type="evidence" value="ECO:0007669"/>
    <property type="project" value="UniProtKB-KW"/>
</dbReference>
<dbReference type="KEGG" id="bbes:BESB_005310"/>
<evidence type="ECO:0000256" key="7">
    <source>
        <dbReference type="ARBA" id="ARBA00046280"/>
    </source>
</evidence>
<dbReference type="InterPro" id="IPR010908">
    <property type="entry name" value="Longin_dom"/>
</dbReference>
<keyword evidence="6 9" id="KW-0472">Membrane</keyword>
<dbReference type="SUPFAM" id="SSF64356">
    <property type="entry name" value="SNARE-like"/>
    <property type="match status" value="1"/>
</dbReference>
<gene>
    <name evidence="12" type="ORF">BESB_005310</name>
</gene>
<dbReference type="SUPFAM" id="SSF58038">
    <property type="entry name" value="SNARE fusion complex"/>
    <property type="match status" value="1"/>
</dbReference>
<dbReference type="InterPro" id="IPR051097">
    <property type="entry name" value="Synaptobrevin-like_transport"/>
</dbReference>
<evidence type="ECO:0000313" key="13">
    <source>
        <dbReference type="Proteomes" id="UP000224006"/>
    </source>
</evidence>
<dbReference type="PROSITE" id="PS50859">
    <property type="entry name" value="LONGIN"/>
    <property type="match status" value="1"/>
</dbReference>
<dbReference type="RefSeq" id="XP_029222199.1">
    <property type="nucleotide sequence ID" value="XM_029359286.1"/>
</dbReference>
<dbReference type="GO" id="GO:0016020">
    <property type="term" value="C:membrane"/>
    <property type="evidence" value="ECO:0007669"/>
    <property type="project" value="InterPro"/>
</dbReference>
<keyword evidence="2" id="KW-0813">Transport</keyword>
<evidence type="ECO:0000256" key="1">
    <source>
        <dbReference type="ARBA" id="ARBA00008025"/>
    </source>
</evidence>
<reference evidence="12 13" key="1">
    <citation type="submission" date="2017-09" db="EMBL/GenBank/DDBJ databases">
        <title>Genome sequencing of Besnoitia besnoiti strain Bb-Ger1.</title>
        <authorList>
            <person name="Schares G."/>
            <person name="Venepally P."/>
            <person name="Lorenzi H.A."/>
        </authorList>
    </citation>
    <scope>NUCLEOTIDE SEQUENCE [LARGE SCALE GENOMIC DNA]</scope>
    <source>
        <strain evidence="12 13">Bb-Ger1</strain>
    </source>
</reference>
<dbReference type="Pfam" id="PF00957">
    <property type="entry name" value="Synaptobrevin"/>
    <property type="match status" value="1"/>
</dbReference>
<dbReference type="VEuPathDB" id="ToxoDB:BESB_005310"/>
<evidence type="ECO:0000256" key="5">
    <source>
        <dbReference type="ARBA" id="ARBA00022989"/>
    </source>
</evidence>
<dbReference type="InterPro" id="IPR011012">
    <property type="entry name" value="Longin-like_dom_sf"/>
</dbReference>
<keyword evidence="3 9" id="KW-0812">Transmembrane</keyword>
<dbReference type="PRINTS" id="PR00219">
    <property type="entry name" value="SYNAPTOBREVN"/>
</dbReference>
<feature type="domain" description="Longin" evidence="10">
    <location>
        <begin position="42"/>
        <end position="128"/>
    </location>
</feature>
<name>A0A2A9MQB5_BESBE</name>
<feature type="domain" description="V-SNARE coiled-coil homology" evidence="11">
    <location>
        <begin position="166"/>
        <end position="226"/>
    </location>
</feature>
<dbReference type="InterPro" id="IPR001388">
    <property type="entry name" value="Synaptobrevin-like"/>
</dbReference>
<proteinExistence type="inferred from homology"/>
<evidence type="ECO:0000259" key="10">
    <source>
        <dbReference type="PROSITE" id="PS50859"/>
    </source>
</evidence>
<dbReference type="PANTHER" id="PTHR21136:SF168">
    <property type="entry name" value="VESICLE-ASSOCIATED MEMBRANE PROTEIN 9"/>
    <property type="match status" value="1"/>
</dbReference>
<dbReference type="Gene3D" id="1.20.5.110">
    <property type="match status" value="1"/>
</dbReference>
<evidence type="ECO:0000256" key="8">
    <source>
        <dbReference type="PROSITE-ProRule" id="PRU00290"/>
    </source>
</evidence>
<dbReference type="Gene3D" id="3.30.450.50">
    <property type="entry name" value="Longin domain"/>
    <property type="match status" value="1"/>
</dbReference>
<evidence type="ECO:0000313" key="12">
    <source>
        <dbReference type="EMBL" id="PFH38190.1"/>
    </source>
</evidence>
<dbReference type="GO" id="GO:0005737">
    <property type="term" value="C:cytoplasm"/>
    <property type="evidence" value="ECO:0007669"/>
    <property type="project" value="UniProtKB-ARBA"/>
</dbReference>
<protein>
    <submittedName>
        <fullName evidence="12">Synaptobrevin protein</fullName>
    </submittedName>
</protein>
<feature type="transmembrane region" description="Helical" evidence="9">
    <location>
        <begin position="231"/>
        <end position="255"/>
    </location>
</feature>
<keyword evidence="4" id="KW-0653">Protein transport</keyword>
<dbReference type="CDD" id="cd14824">
    <property type="entry name" value="Longin"/>
    <property type="match status" value="1"/>
</dbReference>
<dbReference type="PROSITE" id="PS50892">
    <property type="entry name" value="V_SNARE"/>
    <property type="match status" value="1"/>
</dbReference>
<accession>A0A2A9MQB5</accession>
<comment type="caution">
    <text evidence="12">The sequence shown here is derived from an EMBL/GenBank/DDBJ whole genome shotgun (WGS) entry which is preliminary data.</text>
</comment>
<keyword evidence="8" id="KW-0175">Coiled coil</keyword>
<dbReference type="AlphaFoldDB" id="A0A2A9MQB5"/>
<dbReference type="PANTHER" id="PTHR21136">
    <property type="entry name" value="SNARE PROTEINS"/>
    <property type="match status" value="1"/>
</dbReference>
<evidence type="ECO:0000256" key="6">
    <source>
        <dbReference type="ARBA" id="ARBA00023136"/>
    </source>
</evidence>
<dbReference type="EMBL" id="NWUJ01000001">
    <property type="protein sequence ID" value="PFH38190.1"/>
    <property type="molecule type" value="Genomic_DNA"/>
</dbReference>
<keyword evidence="13" id="KW-1185">Reference proteome</keyword>
<dbReference type="STRING" id="94643.A0A2A9MQB5"/>
<evidence type="ECO:0000259" key="11">
    <source>
        <dbReference type="PROSITE" id="PS50892"/>
    </source>
</evidence>
<evidence type="ECO:0000256" key="9">
    <source>
        <dbReference type="SAM" id="Phobius"/>
    </source>
</evidence>
<sequence>MWSPPYAPGGGVSTPPSSLFAGSEDFSGGDSRVETPPFHYACLARGTYVLAEYTAVKEGEKEVLSAVCRRALLKLPRTGGRRSYVFDSRLFSFFVDRKSGAVVMCVTDENIAADLPWQFLTDLRSQYLLQMSSAPNAGDSREAGVARLLIRLVDAYNRGQGRGMQQVERVEKELQAVTEVVRENINKVLERGEQIECLVGKTNNLRDGAYDFRKASRELRQHVRWSTTKSYFIVFGMIVVLLIIGASFFCGGLTFQSCLRTV</sequence>
<comment type="subcellular location">
    <subcellularLocation>
        <location evidence="7">Endomembrane system</location>
        <topology evidence="7">Single-pass type IV membrane protein</topology>
    </subcellularLocation>
</comment>
<dbReference type="GeneID" id="40305594"/>
<dbReference type="GO" id="GO:0012505">
    <property type="term" value="C:endomembrane system"/>
    <property type="evidence" value="ECO:0007669"/>
    <property type="project" value="UniProtKB-SubCell"/>
</dbReference>
<evidence type="ECO:0000256" key="3">
    <source>
        <dbReference type="ARBA" id="ARBA00022692"/>
    </source>
</evidence>
<dbReference type="OrthoDB" id="248747at2759"/>
<organism evidence="12 13">
    <name type="scientific">Besnoitia besnoiti</name>
    <name type="common">Apicomplexan protozoan</name>
    <dbReference type="NCBI Taxonomy" id="94643"/>
    <lineage>
        <taxon>Eukaryota</taxon>
        <taxon>Sar</taxon>
        <taxon>Alveolata</taxon>
        <taxon>Apicomplexa</taxon>
        <taxon>Conoidasida</taxon>
        <taxon>Coccidia</taxon>
        <taxon>Eucoccidiorida</taxon>
        <taxon>Eimeriorina</taxon>
        <taxon>Sarcocystidae</taxon>
        <taxon>Besnoitia</taxon>
    </lineage>
</organism>
<keyword evidence="5 9" id="KW-1133">Transmembrane helix</keyword>
<evidence type="ECO:0000256" key="4">
    <source>
        <dbReference type="ARBA" id="ARBA00022927"/>
    </source>
</evidence>
<comment type="similarity">
    <text evidence="1">Belongs to the synaptobrevin family.</text>
</comment>
<dbReference type="CDD" id="cd15843">
    <property type="entry name" value="R-SNARE"/>
    <property type="match status" value="1"/>
</dbReference>
<dbReference type="Proteomes" id="UP000224006">
    <property type="component" value="Chromosome I"/>
</dbReference>
<dbReference type="InterPro" id="IPR042855">
    <property type="entry name" value="V_SNARE_CC"/>
</dbReference>
<evidence type="ECO:0000256" key="2">
    <source>
        <dbReference type="ARBA" id="ARBA00022448"/>
    </source>
</evidence>
<dbReference type="GO" id="GO:0016192">
    <property type="term" value="P:vesicle-mediated transport"/>
    <property type="evidence" value="ECO:0007669"/>
    <property type="project" value="InterPro"/>
</dbReference>